<dbReference type="PANTHER" id="PTHR43576:SF3">
    <property type="entry name" value="ALPHA-L-ARABINOFURANOSIDASE C"/>
    <property type="match status" value="1"/>
</dbReference>
<accession>A0A5B2WN62</accession>
<feature type="chain" id="PRO_5039017654" evidence="1">
    <location>
        <begin position="20"/>
        <end position="478"/>
    </location>
</feature>
<sequence>MKRMILGATIATVATVALAGPAMAEAKTDQVSVQVDHQLGTVPRQAVGINDPLWDEHQTDPQVPGLLRKAGVRMRSFNGGPLSDVYRWRTNTADPDPIIENVGVKPAAGNDFDSFMARARKTGAEAMVHVNYGSRVDDGPQEAADWVRHANVEKHDNVKYWEIGEEVYGNGFYPIAPQGAWEPDHHADKSPQAYGKAVLEYVKAMKAVDPSIKIGVGVLGFGKPGQDWDSDVLSVVGKDIDFIDMHAYPEFAVSTDDYLLHSADHLPGLMASLRAKLAANGGEKAEVVVGEMNNNGVVPGQQSVGVVDAMYLADAMPTWIEQGASSVNWFATHNSPTLVRDASGKAIGYGDYGMLSTGECKEGFCEPKANTPFPTYYGMQLAAKVLRPGANLLATTSSDQRNVTAHASQRADGSITVLLINKDASNAHQVNLSVPGFRMGCEVESYGQGDKSVQHRRQQADAPLVLAPYSLTEVVLHK</sequence>
<gene>
    <name evidence="2" type="ORF">F0L68_36900</name>
</gene>
<keyword evidence="1" id="KW-0732">Signal</keyword>
<reference evidence="2 3" key="1">
    <citation type="submission" date="2019-09" db="EMBL/GenBank/DDBJ databases">
        <title>Goodfellowia gen. nov., a new genus of the Pseudonocardineae related to Actinoalloteichus, containing Goodfellowia coeruleoviolacea gen. nov., comb. nov. gen. nov., comb. nov.</title>
        <authorList>
            <person name="Labeda D."/>
        </authorList>
    </citation>
    <scope>NUCLEOTIDE SEQUENCE [LARGE SCALE GENOMIC DNA]</scope>
    <source>
        <strain evidence="2 3">AN110305</strain>
    </source>
</reference>
<protein>
    <submittedName>
        <fullName evidence="2">Uncharacterized protein</fullName>
    </submittedName>
</protein>
<name>A0A5B2WN62_9PSEU</name>
<dbReference type="PANTHER" id="PTHR43576">
    <property type="entry name" value="ALPHA-L-ARABINOFURANOSIDASE C-RELATED"/>
    <property type="match status" value="1"/>
</dbReference>
<dbReference type="GO" id="GO:0000272">
    <property type="term" value="P:polysaccharide catabolic process"/>
    <property type="evidence" value="ECO:0007669"/>
    <property type="project" value="TreeGrafter"/>
</dbReference>
<dbReference type="RefSeq" id="WP_149854548.1">
    <property type="nucleotide sequence ID" value="NZ_VUOB01000077.1"/>
</dbReference>
<comment type="caution">
    <text evidence="2">The sequence shown here is derived from an EMBL/GenBank/DDBJ whole genome shotgun (WGS) entry which is preliminary data.</text>
</comment>
<dbReference type="EMBL" id="VUOB01000077">
    <property type="protein sequence ID" value="KAA2252132.1"/>
    <property type="molecule type" value="Genomic_DNA"/>
</dbReference>
<evidence type="ECO:0000256" key="1">
    <source>
        <dbReference type="SAM" id="SignalP"/>
    </source>
</evidence>
<dbReference type="InterPro" id="IPR013780">
    <property type="entry name" value="Glyco_hydro_b"/>
</dbReference>
<proteinExistence type="predicted"/>
<dbReference type="SUPFAM" id="SSF51445">
    <property type="entry name" value="(Trans)glycosidases"/>
    <property type="match status" value="1"/>
</dbReference>
<evidence type="ECO:0000313" key="2">
    <source>
        <dbReference type="EMBL" id="KAA2252132.1"/>
    </source>
</evidence>
<feature type="signal peptide" evidence="1">
    <location>
        <begin position="1"/>
        <end position="19"/>
    </location>
</feature>
<dbReference type="OrthoDB" id="9758333at2"/>
<keyword evidence="3" id="KW-1185">Reference proteome</keyword>
<dbReference type="Gene3D" id="2.60.40.1180">
    <property type="entry name" value="Golgi alpha-mannosidase II"/>
    <property type="match status" value="1"/>
</dbReference>
<dbReference type="Gene3D" id="3.20.20.80">
    <property type="entry name" value="Glycosidases"/>
    <property type="match status" value="1"/>
</dbReference>
<evidence type="ECO:0000313" key="3">
    <source>
        <dbReference type="Proteomes" id="UP000323454"/>
    </source>
</evidence>
<dbReference type="Proteomes" id="UP000323454">
    <property type="component" value="Unassembled WGS sequence"/>
</dbReference>
<dbReference type="AlphaFoldDB" id="A0A5B2WN62"/>
<reference evidence="2 3" key="2">
    <citation type="submission" date="2019-09" db="EMBL/GenBank/DDBJ databases">
        <authorList>
            <person name="Jin C."/>
        </authorList>
    </citation>
    <scope>NUCLEOTIDE SEQUENCE [LARGE SCALE GENOMIC DNA]</scope>
    <source>
        <strain evidence="2 3">AN110305</strain>
    </source>
</reference>
<dbReference type="InterPro" id="IPR017853">
    <property type="entry name" value="GH"/>
</dbReference>
<organism evidence="2 3">
    <name type="scientific">Solihabitans fulvus</name>
    <dbReference type="NCBI Taxonomy" id="1892852"/>
    <lineage>
        <taxon>Bacteria</taxon>
        <taxon>Bacillati</taxon>
        <taxon>Actinomycetota</taxon>
        <taxon>Actinomycetes</taxon>
        <taxon>Pseudonocardiales</taxon>
        <taxon>Pseudonocardiaceae</taxon>
        <taxon>Solihabitans</taxon>
    </lineage>
</organism>